<gene>
    <name evidence="7" type="ORF">Dbus_chrXg1863</name>
</gene>
<comment type="similarity">
    <text evidence="1">Belongs to the peptidase C48 family.</text>
</comment>
<keyword evidence="3" id="KW-0378">Hydrolase</keyword>
<feature type="compositionally biased region" description="Polar residues" evidence="5">
    <location>
        <begin position="523"/>
        <end position="539"/>
    </location>
</feature>
<feature type="domain" description="Ubiquitin-like protease family profile" evidence="6">
    <location>
        <begin position="662"/>
        <end position="827"/>
    </location>
</feature>
<feature type="compositionally biased region" description="Polar residues" evidence="5">
    <location>
        <begin position="281"/>
        <end position="293"/>
    </location>
</feature>
<feature type="region of interest" description="Disordered" evidence="5">
    <location>
        <begin position="164"/>
        <end position="183"/>
    </location>
</feature>
<dbReference type="SUPFAM" id="SSF54001">
    <property type="entry name" value="Cysteine proteinases"/>
    <property type="match status" value="1"/>
</dbReference>
<evidence type="ECO:0000313" key="8">
    <source>
        <dbReference type="Proteomes" id="UP000494163"/>
    </source>
</evidence>
<evidence type="ECO:0000256" key="4">
    <source>
        <dbReference type="ARBA" id="ARBA00022807"/>
    </source>
</evidence>
<dbReference type="PANTHER" id="PTHR12606:SF141">
    <property type="entry name" value="GH15225P-RELATED"/>
    <property type="match status" value="1"/>
</dbReference>
<dbReference type="GO" id="GO:0016926">
    <property type="term" value="P:protein desumoylation"/>
    <property type="evidence" value="ECO:0007669"/>
    <property type="project" value="TreeGrafter"/>
</dbReference>
<feature type="compositionally biased region" description="Polar residues" evidence="5">
    <location>
        <begin position="230"/>
        <end position="242"/>
    </location>
</feature>
<dbReference type="GO" id="GO:0005634">
    <property type="term" value="C:nucleus"/>
    <property type="evidence" value="ECO:0007669"/>
    <property type="project" value="TreeGrafter"/>
</dbReference>
<feature type="region of interest" description="Disordered" evidence="5">
    <location>
        <begin position="213"/>
        <end position="242"/>
    </location>
</feature>
<dbReference type="GO" id="GO:0016929">
    <property type="term" value="F:deSUMOylase activity"/>
    <property type="evidence" value="ECO:0007669"/>
    <property type="project" value="TreeGrafter"/>
</dbReference>
<dbReference type="PROSITE" id="PS50600">
    <property type="entry name" value="ULP_PROTEASE"/>
    <property type="match status" value="1"/>
</dbReference>
<accession>A0A0M4FBJ7</accession>
<dbReference type="InterPro" id="IPR038765">
    <property type="entry name" value="Papain-like_cys_pep_sf"/>
</dbReference>
<evidence type="ECO:0000256" key="5">
    <source>
        <dbReference type="SAM" id="MobiDB-lite"/>
    </source>
</evidence>
<reference evidence="7 8" key="1">
    <citation type="submission" date="2015-08" db="EMBL/GenBank/DDBJ databases">
        <title>Ancestral chromatin configuration constrains chromatin evolution on differentiating sex chromosomes in Drosophila.</title>
        <authorList>
            <person name="Zhou Q."/>
            <person name="Bachtrog D."/>
        </authorList>
    </citation>
    <scope>NUCLEOTIDE SEQUENCE [LARGE SCALE GENOMIC DNA]</scope>
    <source>
        <tissue evidence="7">Whole larvae</tissue>
    </source>
</reference>
<dbReference type="Gene3D" id="3.40.395.10">
    <property type="entry name" value="Adenoviral Proteinase, Chain A"/>
    <property type="match status" value="1"/>
</dbReference>
<keyword evidence="8" id="KW-1185">Reference proteome</keyword>
<dbReference type="EMBL" id="CP012528">
    <property type="protein sequence ID" value="ALC50007.1"/>
    <property type="molecule type" value="Genomic_DNA"/>
</dbReference>
<keyword evidence="2" id="KW-0645">Protease</keyword>
<dbReference type="STRING" id="30019.A0A0M4FBJ7"/>
<proteinExistence type="inferred from homology"/>
<dbReference type="InterPro" id="IPR003653">
    <property type="entry name" value="Peptidase_C48_C"/>
</dbReference>
<feature type="region of interest" description="Disordered" evidence="5">
    <location>
        <begin position="273"/>
        <end position="293"/>
    </location>
</feature>
<dbReference type="OrthoDB" id="1939479at2759"/>
<evidence type="ECO:0000313" key="7">
    <source>
        <dbReference type="EMBL" id="ALC50007.1"/>
    </source>
</evidence>
<dbReference type="SMR" id="A0A0M4FBJ7"/>
<dbReference type="GO" id="GO:0060255">
    <property type="term" value="P:regulation of macromolecule metabolic process"/>
    <property type="evidence" value="ECO:0007669"/>
    <property type="project" value="UniProtKB-ARBA"/>
</dbReference>
<dbReference type="PANTHER" id="PTHR12606">
    <property type="entry name" value="SENTRIN/SUMO-SPECIFIC PROTEASE"/>
    <property type="match status" value="1"/>
</dbReference>
<evidence type="ECO:0000256" key="2">
    <source>
        <dbReference type="ARBA" id="ARBA00022670"/>
    </source>
</evidence>
<evidence type="ECO:0000259" key="6">
    <source>
        <dbReference type="PROSITE" id="PS50600"/>
    </source>
</evidence>
<feature type="region of interest" description="Disordered" evidence="5">
    <location>
        <begin position="509"/>
        <end position="539"/>
    </location>
</feature>
<dbReference type="GO" id="GO:0080090">
    <property type="term" value="P:regulation of primary metabolic process"/>
    <property type="evidence" value="ECO:0007669"/>
    <property type="project" value="UniProtKB-ARBA"/>
</dbReference>
<dbReference type="AlphaFoldDB" id="A0A0M4FBJ7"/>
<evidence type="ECO:0000256" key="3">
    <source>
        <dbReference type="ARBA" id="ARBA00022801"/>
    </source>
</evidence>
<sequence>MKRLAALSGNAKASQAIDLFNQTSPVTNGVAVDYDEQWLRSTLSSSSGSSNTNNIVERRLTAIRRAFDLINYTCDNKKIDGVWGALLLQRKLNDVREYLLANQEEQTESEDVDALLQEIDQRIHELSSCTDSASCTQFTPTHDPMGFDLFNRIRHWFLLGGQSGAKDPHNNAATSDKTNRKRRFTNFENDNTAPRLIKYRRVHNSFPKFITNEAEDYGDMTDTSKRPEQQLPQSTQSAAGYQTQTQKRLTMFNAPQIKQLRVLYNPATVTLDLSDGDDENTSPLPQEKQQSNKSHMYSGFNHIMRAGVDTTTSTQRERSSAASTRPNLLYSEALRYGTNGFASDSTPSSISPVHSEPRLMNGHDTSSGNSNANANANANVNDNVILLEDQRNEHNQYVHLINNLSLEDRELPNQRAGPTTIETKATEPPPLRPPPPMRFNMNGDEWLRGLMKPSPAVHNERSEYAKFLKTKEAPQAQLQPPPPPPLLRYNSKDNTMGSIISLSSLDNSSRATNAMDDSKLKTRNPSMTGAKTASLSGQRPLTKALQMRYSTSIYFADNFTELFKDKCARVQQQSVREKQHALENAEKSSQERWDIERKLRESMSKRRYLPQTLFVLDKYQSGKQQQEQCEPQVFALTGEQQQLYNQIIQGPGHQVLVSKFSLNITRNDISTLIGSNWLNDEVINFYMNLLTDRSQQKEGQLPSVYAMNTFFVPRLLQTGHGGVRRWTRKVDIFSKDIIPVPVHVGGVHWCMAIIHMKNKTIRYYDSMGKPNHEVLQALECYLREESLDKRKIPFDTSGFTVENVPNVPQQTNGSDCGVFSCMFAEFITRNKPLNFSQQHMEFFRKKMVLEICGGELWM</sequence>
<keyword evidence="4" id="KW-0788">Thiol protease</keyword>
<feature type="region of interest" description="Disordered" evidence="5">
    <location>
        <begin position="418"/>
        <end position="437"/>
    </location>
</feature>
<dbReference type="Pfam" id="PF02902">
    <property type="entry name" value="Peptidase_C48"/>
    <property type="match status" value="1"/>
</dbReference>
<feature type="compositionally biased region" description="Pro residues" evidence="5">
    <location>
        <begin position="427"/>
        <end position="437"/>
    </location>
</feature>
<protein>
    <submittedName>
        <fullName evidence="7">CG32110</fullName>
    </submittedName>
</protein>
<name>A0A0M4FBJ7_DROBS</name>
<organism evidence="7 8">
    <name type="scientific">Drosophila busckii</name>
    <name type="common">Fruit fly</name>
    <dbReference type="NCBI Taxonomy" id="30019"/>
    <lineage>
        <taxon>Eukaryota</taxon>
        <taxon>Metazoa</taxon>
        <taxon>Ecdysozoa</taxon>
        <taxon>Arthropoda</taxon>
        <taxon>Hexapoda</taxon>
        <taxon>Insecta</taxon>
        <taxon>Pterygota</taxon>
        <taxon>Neoptera</taxon>
        <taxon>Endopterygota</taxon>
        <taxon>Diptera</taxon>
        <taxon>Brachycera</taxon>
        <taxon>Muscomorpha</taxon>
        <taxon>Ephydroidea</taxon>
        <taxon>Drosophilidae</taxon>
        <taxon>Drosophila</taxon>
    </lineage>
</organism>
<dbReference type="OMA" id="FIPWTDA"/>
<dbReference type="GO" id="GO:0006508">
    <property type="term" value="P:proteolysis"/>
    <property type="evidence" value="ECO:0007669"/>
    <property type="project" value="UniProtKB-KW"/>
</dbReference>
<dbReference type="FunFam" id="3.40.395.10:FF:000001">
    <property type="entry name" value="Sentrin-specific protease 1"/>
    <property type="match status" value="1"/>
</dbReference>
<dbReference type="Proteomes" id="UP000494163">
    <property type="component" value="Chromosome X"/>
</dbReference>
<evidence type="ECO:0000256" key="1">
    <source>
        <dbReference type="ARBA" id="ARBA00005234"/>
    </source>
</evidence>